<comment type="caution">
    <text evidence="1">The sequence shown here is derived from an EMBL/GenBank/DDBJ whole genome shotgun (WGS) entry which is preliminary data.</text>
</comment>
<dbReference type="OrthoDB" id="3559915at2759"/>
<organism evidence="1 2">
    <name type="scientific">Coleophoma cylindrospora</name>
    <dbReference type="NCBI Taxonomy" id="1849047"/>
    <lineage>
        <taxon>Eukaryota</taxon>
        <taxon>Fungi</taxon>
        <taxon>Dikarya</taxon>
        <taxon>Ascomycota</taxon>
        <taxon>Pezizomycotina</taxon>
        <taxon>Leotiomycetes</taxon>
        <taxon>Helotiales</taxon>
        <taxon>Dermateaceae</taxon>
        <taxon>Coleophoma</taxon>
    </lineage>
</organism>
<sequence>MKRAILDESGSTLEDVLEALKTQKTDRTSDSAVPSKCDILVDSEPCIFAKIITTIEMHCVKSNLTNLASAVEIEKAKLQECKQVRLNQIERDREQLSLLFAARSAREKKYREEMHLNTDTDNALARLSMRFIADQELQDILSEPTELMGEFSYGNEFANLIRQVDKENAYDTKRRSRASMKETYYWPIIKG</sequence>
<gene>
    <name evidence="1" type="ORF">BP6252_13309</name>
</gene>
<accession>A0A3D8QAG8</accession>
<name>A0A3D8QAG8_9HELO</name>
<proteinExistence type="predicted"/>
<dbReference type="AlphaFoldDB" id="A0A3D8QAG8"/>
<dbReference type="EMBL" id="PDLM01000017">
    <property type="protein sequence ID" value="RDW58833.1"/>
    <property type="molecule type" value="Genomic_DNA"/>
</dbReference>
<reference evidence="1 2" key="1">
    <citation type="journal article" date="2018" name="IMA Fungus">
        <title>IMA Genome-F 9: Draft genome sequence of Annulohypoxylon stygium, Aspergillus mulundensis, Berkeleyomyces basicola (syn. Thielaviopsis basicola), Ceratocystis smalleyi, two Cercospora beticola strains, Coleophoma cylindrospora, Fusarium fracticaudum, Phialophora cf. hyalina, and Morchella septimelata.</title>
        <authorList>
            <person name="Wingfield B.D."/>
            <person name="Bills G.F."/>
            <person name="Dong Y."/>
            <person name="Huang W."/>
            <person name="Nel W.J."/>
            <person name="Swalarsk-Parry B.S."/>
            <person name="Vaghefi N."/>
            <person name="Wilken P.M."/>
            <person name="An Z."/>
            <person name="de Beer Z.W."/>
            <person name="De Vos L."/>
            <person name="Chen L."/>
            <person name="Duong T.A."/>
            <person name="Gao Y."/>
            <person name="Hammerbacher A."/>
            <person name="Kikkert J.R."/>
            <person name="Li Y."/>
            <person name="Li H."/>
            <person name="Li K."/>
            <person name="Li Q."/>
            <person name="Liu X."/>
            <person name="Ma X."/>
            <person name="Naidoo K."/>
            <person name="Pethybridge S.J."/>
            <person name="Sun J."/>
            <person name="Steenkamp E.T."/>
            <person name="van der Nest M.A."/>
            <person name="van Wyk S."/>
            <person name="Wingfield M.J."/>
            <person name="Xiong C."/>
            <person name="Yue Q."/>
            <person name="Zhang X."/>
        </authorList>
    </citation>
    <scope>NUCLEOTIDE SEQUENCE [LARGE SCALE GENOMIC DNA]</scope>
    <source>
        <strain evidence="1 2">BP6252</strain>
    </source>
</reference>
<protein>
    <submittedName>
        <fullName evidence="1">Uncharacterized protein</fullName>
    </submittedName>
</protein>
<dbReference type="STRING" id="1849047.A0A3D8QAG8"/>
<dbReference type="Proteomes" id="UP000256645">
    <property type="component" value="Unassembled WGS sequence"/>
</dbReference>
<keyword evidence="2" id="KW-1185">Reference proteome</keyword>
<evidence type="ECO:0000313" key="2">
    <source>
        <dbReference type="Proteomes" id="UP000256645"/>
    </source>
</evidence>
<evidence type="ECO:0000313" key="1">
    <source>
        <dbReference type="EMBL" id="RDW58833.1"/>
    </source>
</evidence>